<dbReference type="EC" id="1.11.1.-" evidence="1"/>
<sequence>MATVTLKGNAIHTIGDLPAVGSQAPEFQLTKNDLSATSLADYKGQKVILNIFPSVDTGTCAQSVREFNKEATSLSNTVVLCISKDLPFAQARFCGAEGIDKVEMLSDFRNGNFGEAYQVTFIDGPLEALHSRSIVVLDEKGEVIHTEQVAETVDEPDYASALKALRDA</sequence>
<proteinExistence type="predicted"/>
<keyword evidence="1" id="KW-0560">Oxidoreductase</keyword>
<accession>A0ACC7LR49</accession>
<dbReference type="Proteomes" id="UP001595191">
    <property type="component" value="Unassembled WGS sequence"/>
</dbReference>
<evidence type="ECO:0000313" key="2">
    <source>
        <dbReference type="Proteomes" id="UP001595191"/>
    </source>
</evidence>
<name>A0ACC7LR49_9FLAO</name>
<gene>
    <name evidence="1" type="primary">tpx</name>
    <name evidence="1" type="ORF">ACEZ3G_11205</name>
</gene>
<organism evidence="1 2">
    <name type="scientific">Meishania litoralis</name>
    <dbReference type="NCBI Taxonomy" id="3434685"/>
    <lineage>
        <taxon>Bacteria</taxon>
        <taxon>Pseudomonadati</taxon>
        <taxon>Bacteroidota</taxon>
        <taxon>Flavobacteriia</taxon>
        <taxon>Flavobacteriales</taxon>
        <taxon>Flavobacteriaceae</taxon>
        <taxon>Meishania</taxon>
    </lineage>
</organism>
<protein>
    <submittedName>
        <fullName evidence="1">Thiol peroxidase</fullName>
        <ecNumber evidence="1">1.11.1.-</ecNumber>
    </submittedName>
</protein>
<evidence type="ECO:0000313" key="1">
    <source>
        <dbReference type="EMBL" id="MFH6604047.1"/>
    </source>
</evidence>
<dbReference type="EMBL" id="JBHFPV010000002">
    <property type="protein sequence ID" value="MFH6604047.1"/>
    <property type="molecule type" value="Genomic_DNA"/>
</dbReference>
<keyword evidence="2" id="KW-1185">Reference proteome</keyword>
<keyword evidence="1" id="KW-0575">Peroxidase</keyword>
<reference evidence="1" key="1">
    <citation type="submission" date="2024-09" db="EMBL/GenBank/DDBJ databases">
        <authorList>
            <person name="Liu J."/>
        </authorList>
    </citation>
    <scope>NUCLEOTIDE SEQUENCE</scope>
    <source>
        <strain evidence="1">NBU2967</strain>
    </source>
</reference>
<comment type="caution">
    <text evidence="1">The sequence shown here is derived from an EMBL/GenBank/DDBJ whole genome shotgun (WGS) entry which is preliminary data.</text>
</comment>